<dbReference type="EMBL" id="JBGFUD010006022">
    <property type="protein sequence ID" value="MFH4980751.1"/>
    <property type="molecule type" value="Genomic_DNA"/>
</dbReference>
<keyword evidence="3" id="KW-0653">Protein transport</keyword>
<accession>A0ABD6ELU0</accession>
<dbReference type="Gene3D" id="1.25.10.10">
    <property type="entry name" value="Leucine-rich Repeat Variant"/>
    <property type="match status" value="1"/>
</dbReference>
<dbReference type="SMART" id="SM00185">
    <property type="entry name" value="ARM"/>
    <property type="match status" value="3"/>
</dbReference>
<evidence type="ECO:0000256" key="1">
    <source>
        <dbReference type="ARBA" id="ARBA00010394"/>
    </source>
</evidence>
<evidence type="ECO:0000256" key="3">
    <source>
        <dbReference type="ARBA" id="ARBA00022927"/>
    </source>
</evidence>
<dbReference type="InterPro" id="IPR000225">
    <property type="entry name" value="Armadillo"/>
</dbReference>
<dbReference type="GO" id="GO:0015031">
    <property type="term" value="P:protein transport"/>
    <property type="evidence" value="ECO:0007669"/>
    <property type="project" value="UniProtKB-KW"/>
</dbReference>
<keyword evidence="5" id="KW-1185">Reference proteome</keyword>
<reference evidence="4 5" key="1">
    <citation type="submission" date="2024-08" db="EMBL/GenBank/DDBJ databases">
        <title>Gnathostoma spinigerum genome.</title>
        <authorList>
            <person name="Gonzalez-Bertolin B."/>
            <person name="Monzon S."/>
            <person name="Zaballos A."/>
            <person name="Jimenez P."/>
            <person name="Dekumyoy P."/>
            <person name="Varona S."/>
            <person name="Cuesta I."/>
            <person name="Sumanam S."/>
            <person name="Adisakwattana P."/>
            <person name="Gasser R.B."/>
            <person name="Hernandez-Gonzalez A."/>
            <person name="Young N.D."/>
            <person name="Perteguer M.J."/>
        </authorList>
    </citation>
    <scope>NUCLEOTIDE SEQUENCE [LARGE SCALE GENOMIC DNA]</scope>
    <source>
        <strain evidence="4">AL3</strain>
        <tissue evidence="4">Liver</tissue>
    </source>
</reference>
<comment type="similarity">
    <text evidence="1">Belongs to the importin alpha family.</text>
</comment>
<dbReference type="AlphaFoldDB" id="A0ABD6ELU0"/>
<comment type="caution">
    <text evidence="4">The sequence shown here is derived from an EMBL/GenBank/DDBJ whole genome shotgun (WGS) entry which is preliminary data.</text>
</comment>
<dbReference type="Proteomes" id="UP001608902">
    <property type="component" value="Unassembled WGS sequence"/>
</dbReference>
<evidence type="ECO:0000256" key="2">
    <source>
        <dbReference type="ARBA" id="ARBA00022448"/>
    </source>
</evidence>
<keyword evidence="2" id="KW-0813">Transport</keyword>
<dbReference type="SUPFAM" id="SSF48371">
    <property type="entry name" value="ARM repeat"/>
    <property type="match status" value="1"/>
</dbReference>
<dbReference type="Pfam" id="PF16186">
    <property type="entry name" value="Arm_3"/>
    <property type="match status" value="1"/>
</dbReference>
<evidence type="ECO:0000313" key="5">
    <source>
        <dbReference type="Proteomes" id="UP001608902"/>
    </source>
</evidence>
<protein>
    <submittedName>
        <fullName evidence="4">Uncharacterized protein</fullName>
    </submittedName>
</protein>
<name>A0ABD6ELU0_9BILA</name>
<dbReference type="PANTHER" id="PTHR23316">
    <property type="entry name" value="IMPORTIN ALPHA"/>
    <property type="match status" value="1"/>
</dbReference>
<proteinExistence type="inferred from homology"/>
<dbReference type="InterPro" id="IPR016024">
    <property type="entry name" value="ARM-type_fold"/>
</dbReference>
<gene>
    <name evidence="4" type="ORF">AB6A40_007460</name>
</gene>
<evidence type="ECO:0000313" key="4">
    <source>
        <dbReference type="EMBL" id="MFH4980751.1"/>
    </source>
</evidence>
<organism evidence="4 5">
    <name type="scientific">Gnathostoma spinigerum</name>
    <dbReference type="NCBI Taxonomy" id="75299"/>
    <lineage>
        <taxon>Eukaryota</taxon>
        <taxon>Metazoa</taxon>
        <taxon>Ecdysozoa</taxon>
        <taxon>Nematoda</taxon>
        <taxon>Chromadorea</taxon>
        <taxon>Rhabditida</taxon>
        <taxon>Spirurina</taxon>
        <taxon>Gnathostomatomorpha</taxon>
        <taxon>Gnathostomatoidea</taxon>
        <taxon>Gnathostomatidae</taxon>
        <taxon>Gnathostoma</taxon>
    </lineage>
</organism>
<sequence length="240" mass="26813">MITGELRSRLSGPSRLLSNRIIFIPYVYTLCILQIERNVLALTFFEVIIDVGTLKHLKHLLKTTRASSIVKETMWLLSNVLAGTHSQIDAVFSEDLLVNIVNVLKDGDSGSQSEAGWALSNLAVGGTTKQVMQIFKEGGLEAICSVLDTPNSELCSNLLDTLNNVLKIGKANDPMRFSNMLDRIEECGGLEKIEALQDHKSERIYKTAYHIIENFFDVAEEEKECRSEIDPVTDSQKFSF</sequence>
<dbReference type="InterPro" id="IPR011989">
    <property type="entry name" value="ARM-like"/>
</dbReference>
<dbReference type="InterPro" id="IPR032413">
    <property type="entry name" value="Arm_3"/>
</dbReference>